<dbReference type="Proteomes" id="UP001162164">
    <property type="component" value="Unassembled WGS sequence"/>
</dbReference>
<keyword evidence="2" id="KW-0106">Calcium</keyword>
<dbReference type="SUPFAM" id="SSF47473">
    <property type="entry name" value="EF-hand"/>
    <property type="match status" value="1"/>
</dbReference>
<evidence type="ECO:0000256" key="1">
    <source>
        <dbReference type="ARBA" id="ARBA00022737"/>
    </source>
</evidence>
<reference evidence="4" key="1">
    <citation type="journal article" date="2023" name="Insect Mol. Biol.">
        <title>Genome sequencing provides insights into the evolution of gene families encoding plant cell wall-degrading enzymes in longhorned beetles.</title>
        <authorList>
            <person name="Shin N.R."/>
            <person name="Okamura Y."/>
            <person name="Kirsch R."/>
            <person name="Pauchet Y."/>
        </authorList>
    </citation>
    <scope>NUCLEOTIDE SEQUENCE</scope>
    <source>
        <strain evidence="4">MMC_N1</strain>
    </source>
</reference>
<dbReference type="CDD" id="cd00051">
    <property type="entry name" value="EFh"/>
    <property type="match status" value="1"/>
</dbReference>
<dbReference type="EMBL" id="JAPWTJ010000017">
    <property type="protein sequence ID" value="KAJ8985277.1"/>
    <property type="molecule type" value="Genomic_DNA"/>
</dbReference>
<evidence type="ECO:0000313" key="5">
    <source>
        <dbReference type="Proteomes" id="UP001162164"/>
    </source>
</evidence>
<sequence>MSQGKEDKMALPFIKRRRSSSIKKEFTEKELEGLKTAFDLLDRNQDGCVTPGEFKIMLNNLGIEIKLNTAEEIIRSASHTGNELIDENDFLTFIKQIQQAIPDLVDEDLTRDLTAAFKVFDLDGDGYITRDELKVAMEMIGEDITEDQLTQVILMADTDRDGRINYEGK</sequence>
<evidence type="ECO:0000256" key="2">
    <source>
        <dbReference type="ARBA" id="ARBA00022837"/>
    </source>
</evidence>
<keyword evidence="5" id="KW-1185">Reference proteome</keyword>
<organism evidence="4 5">
    <name type="scientific">Molorchus minor</name>
    <dbReference type="NCBI Taxonomy" id="1323400"/>
    <lineage>
        <taxon>Eukaryota</taxon>
        <taxon>Metazoa</taxon>
        <taxon>Ecdysozoa</taxon>
        <taxon>Arthropoda</taxon>
        <taxon>Hexapoda</taxon>
        <taxon>Insecta</taxon>
        <taxon>Pterygota</taxon>
        <taxon>Neoptera</taxon>
        <taxon>Endopterygota</taxon>
        <taxon>Coleoptera</taxon>
        <taxon>Polyphaga</taxon>
        <taxon>Cucujiformia</taxon>
        <taxon>Chrysomeloidea</taxon>
        <taxon>Cerambycidae</taxon>
        <taxon>Lamiinae</taxon>
        <taxon>Monochamini</taxon>
        <taxon>Molorchus</taxon>
    </lineage>
</organism>
<dbReference type="Pfam" id="PF13499">
    <property type="entry name" value="EF-hand_7"/>
    <property type="match status" value="2"/>
</dbReference>
<dbReference type="InterPro" id="IPR002048">
    <property type="entry name" value="EF_hand_dom"/>
</dbReference>
<dbReference type="PANTHER" id="PTHR23048">
    <property type="entry name" value="MYOSIN LIGHT CHAIN 1, 3"/>
    <property type="match status" value="1"/>
</dbReference>
<dbReference type="Gene3D" id="1.10.238.10">
    <property type="entry name" value="EF-hand"/>
    <property type="match status" value="2"/>
</dbReference>
<keyword evidence="1" id="KW-0677">Repeat</keyword>
<gene>
    <name evidence="4" type="ORF">NQ317_007064</name>
</gene>
<dbReference type="InterPro" id="IPR050230">
    <property type="entry name" value="CALM/Myosin/TropC-like"/>
</dbReference>
<dbReference type="PROSITE" id="PS50222">
    <property type="entry name" value="EF_HAND_2"/>
    <property type="match status" value="2"/>
</dbReference>
<evidence type="ECO:0000259" key="3">
    <source>
        <dbReference type="PROSITE" id="PS50222"/>
    </source>
</evidence>
<dbReference type="SMART" id="SM00054">
    <property type="entry name" value="EFh"/>
    <property type="match status" value="3"/>
</dbReference>
<dbReference type="PROSITE" id="PS00018">
    <property type="entry name" value="EF_HAND_1"/>
    <property type="match status" value="2"/>
</dbReference>
<evidence type="ECO:0000313" key="4">
    <source>
        <dbReference type="EMBL" id="KAJ8985277.1"/>
    </source>
</evidence>
<proteinExistence type="predicted"/>
<name>A0ABQ9K5I9_9CUCU</name>
<protein>
    <recommendedName>
        <fullName evidence="3">EF-hand domain-containing protein</fullName>
    </recommendedName>
</protein>
<dbReference type="InterPro" id="IPR011992">
    <property type="entry name" value="EF-hand-dom_pair"/>
</dbReference>
<feature type="domain" description="EF-hand" evidence="3">
    <location>
        <begin position="108"/>
        <end position="143"/>
    </location>
</feature>
<feature type="domain" description="EF-hand" evidence="3">
    <location>
        <begin position="29"/>
        <end position="64"/>
    </location>
</feature>
<dbReference type="InterPro" id="IPR018247">
    <property type="entry name" value="EF_Hand_1_Ca_BS"/>
</dbReference>
<accession>A0ABQ9K5I9</accession>
<dbReference type="PANTHER" id="PTHR23048:SF0">
    <property type="entry name" value="CALMODULIN LIKE 3"/>
    <property type="match status" value="1"/>
</dbReference>
<comment type="caution">
    <text evidence="4">The sequence shown here is derived from an EMBL/GenBank/DDBJ whole genome shotgun (WGS) entry which is preliminary data.</text>
</comment>